<organism evidence="1 2">
    <name type="scientific">Leptotrichia hofstadii</name>
    <dbReference type="NCBI Taxonomy" id="157688"/>
    <lineage>
        <taxon>Bacteria</taxon>
        <taxon>Fusobacteriati</taxon>
        <taxon>Fusobacteriota</taxon>
        <taxon>Fusobacteriia</taxon>
        <taxon>Fusobacteriales</taxon>
        <taxon>Leptotrichiaceae</taxon>
        <taxon>Leptotrichia</taxon>
    </lineage>
</organism>
<dbReference type="EMBL" id="AP019823">
    <property type="protein sequence ID" value="BBM38366.1"/>
    <property type="molecule type" value="Genomic_DNA"/>
</dbReference>
<dbReference type="OrthoDB" id="83186at2"/>
<name>A0A510JGT2_9FUSO</name>
<dbReference type="AlphaFoldDB" id="A0A510JGT2"/>
<reference evidence="1 2" key="1">
    <citation type="submission" date="2019-07" db="EMBL/GenBank/DDBJ databases">
        <title>Complete Genome Sequence of Leptotrichia hofstadii Strain JCM16775.</title>
        <authorList>
            <person name="Watanabe S."/>
            <person name="Cui L."/>
        </authorList>
    </citation>
    <scope>NUCLEOTIDE SEQUENCE [LARGE SCALE GENOMIC DNA]</scope>
    <source>
        <strain evidence="1 2">JCM16775</strain>
    </source>
</reference>
<sequence length="266" mass="31589">MRAVKIILYFFILQTIIFSKSIEMDKRVYYHYAQNLVQKLETGFEIQKVRGYCEFTTGKCLGSLFITDPKSLGWDERNIGILVKLNTDLSNFKAKRYWDISFKDDKLYFNKESDVTLKDFVKERIKKIKKMLIIHDAIKNIVTDEIIVSPEGGDDYLFGREHKTKVFSDYIVIKIPELSYPYFYIFDYGNVDTAVMVKEYAGRNLDELNKYLKQFIAKNTDKDGKIPEKKYNEFMEKEIYETNFYSELTKEILELEKDLGNELYLY</sequence>
<evidence type="ECO:0000313" key="2">
    <source>
        <dbReference type="Proteomes" id="UP000321892"/>
    </source>
</evidence>
<accession>A0A510JGT2</accession>
<dbReference type="Proteomes" id="UP000321892">
    <property type="component" value="Chromosome"/>
</dbReference>
<gene>
    <name evidence="1" type="ORF">JCM16775_1075</name>
</gene>
<evidence type="ECO:0000313" key="1">
    <source>
        <dbReference type="EMBL" id="BBM38366.1"/>
    </source>
</evidence>
<proteinExistence type="predicted"/>
<dbReference type="RefSeq" id="WP_026746496.1">
    <property type="nucleotide sequence ID" value="NZ_AP019823.1"/>
</dbReference>
<dbReference type="KEGG" id="lhf:JCM16775_1075"/>
<keyword evidence="2" id="KW-1185">Reference proteome</keyword>
<protein>
    <submittedName>
        <fullName evidence="1">Uncharacterized protein</fullName>
    </submittedName>
</protein>